<dbReference type="InterPro" id="IPR019109">
    <property type="entry name" value="MamF_MmsF"/>
</dbReference>
<organism evidence="7">
    <name type="scientific">Propionibacterium freudenreichii subsp. freudenreichii</name>
    <dbReference type="NCBI Taxonomy" id="66712"/>
    <lineage>
        <taxon>Bacteria</taxon>
        <taxon>Bacillati</taxon>
        <taxon>Actinomycetota</taxon>
        <taxon>Actinomycetes</taxon>
        <taxon>Propionibacteriales</taxon>
        <taxon>Propionibacteriaceae</taxon>
        <taxon>Propionibacterium</taxon>
    </lineage>
</organism>
<dbReference type="AlphaFoldDB" id="A0A0B7NZI0"/>
<accession>A0A0B7NZI0</accession>
<name>A0A0B7NZI0_PROFF</name>
<protein>
    <submittedName>
        <fullName evidence="7">Hypothetical transmembrane protein</fullName>
    </submittedName>
</protein>
<proteinExistence type="predicted"/>
<evidence type="ECO:0000259" key="6">
    <source>
        <dbReference type="Pfam" id="PF08044"/>
    </source>
</evidence>
<reference evidence="7" key="1">
    <citation type="submission" date="2014-08" db="EMBL/GenBank/DDBJ databases">
        <authorList>
            <person name="Falentin Helene"/>
        </authorList>
    </citation>
    <scope>NUCLEOTIDE SEQUENCE</scope>
</reference>
<evidence type="ECO:0000256" key="3">
    <source>
        <dbReference type="ARBA" id="ARBA00022989"/>
    </source>
</evidence>
<keyword evidence="2 5" id="KW-0812">Transmembrane</keyword>
<dbReference type="InterPro" id="IPR012551">
    <property type="entry name" value="DUF1707_SHOCT-like"/>
</dbReference>
<evidence type="ECO:0000256" key="4">
    <source>
        <dbReference type="ARBA" id="ARBA00023136"/>
    </source>
</evidence>
<evidence type="ECO:0000313" key="7">
    <source>
        <dbReference type="EMBL" id="CEP26819.1"/>
    </source>
</evidence>
<dbReference type="Pfam" id="PF09685">
    <property type="entry name" value="MamF_MmsF"/>
    <property type="match status" value="1"/>
</dbReference>
<comment type="subcellular location">
    <subcellularLocation>
        <location evidence="1">Membrane</location>
        <topology evidence="1">Multi-pass membrane protein</topology>
    </subcellularLocation>
</comment>
<evidence type="ECO:0000256" key="2">
    <source>
        <dbReference type="ARBA" id="ARBA00022692"/>
    </source>
</evidence>
<keyword evidence="3 5" id="KW-1133">Transmembrane helix</keyword>
<evidence type="ECO:0000256" key="5">
    <source>
        <dbReference type="SAM" id="Phobius"/>
    </source>
</evidence>
<dbReference type="GeneID" id="61222351"/>
<feature type="transmembrane region" description="Helical" evidence="5">
    <location>
        <begin position="172"/>
        <end position="191"/>
    </location>
</feature>
<gene>
    <name evidence="7" type="ORF">PFCIRM138_10080</name>
</gene>
<sequence>MPMPSGSPIPGFTPESFGAAGRDLLDAPITEEQRQRSERYLQDAYAEGRLSHEEFGRRIDKVLRARTRRELNAALEGFVKAGLASQVVGQFGAYPSVVVPREVRRSAGRWAGAAAHWSGAFTWIVGPAAVYALSKPHSYPHREAAKAFNTQIAIAIVSALVVGFSALLGLGWIPFAVWSALALVLIVVSGLNASDGKDSRNVLQRVLPIRVLDEK</sequence>
<dbReference type="Pfam" id="PF08044">
    <property type="entry name" value="DUF1707"/>
    <property type="match status" value="1"/>
</dbReference>
<keyword evidence="4 5" id="KW-0472">Membrane</keyword>
<feature type="transmembrane region" description="Helical" evidence="5">
    <location>
        <begin position="145"/>
        <end position="166"/>
    </location>
</feature>
<feature type="transmembrane region" description="Helical" evidence="5">
    <location>
        <begin position="114"/>
        <end position="133"/>
    </location>
</feature>
<dbReference type="EMBL" id="LM676425">
    <property type="protein sequence ID" value="CEP26819.1"/>
    <property type="molecule type" value="Genomic_DNA"/>
</dbReference>
<dbReference type="RefSeq" id="WP_044636183.1">
    <property type="nucleotide sequence ID" value="NZ_CP010341.1"/>
</dbReference>
<evidence type="ECO:0000256" key="1">
    <source>
        <dbReference type="ARBA" id="ARBA00004141"/>
    </source>
</evidence>
<feature type="domain" description="DUF1707" evidence="6">
    <location>
        <begin position="30"/>
        <end position="76"/>
    </location>
</feature>